<dbReference type="EMBL" id="CP003167">
    <property type="protein sequence ID" value="AGB01629.1"/>
    <property type="molecule type" value="Genomic_DNA"/>
</dbReference>
<keyword evidence="1" id="KW-0472">Membrane</keyword>
<accession>L0HEV5</accession>
<feature type="domain" description="DUF1648" evidence="2">
    <location>
        <begin position="58"/>
        <end position="104"/>
    </location>
</feature>
<dbReference type="eggNOG" id="arCOG04484">
    <property type="taxonomic scope" value="Archaea"/>
</dbReference>
<dbReference type="InParanoid" id="L0HEV5"/>
<feature type="transmembrane region" description="Helical" evidence="1">
    <location>
        <begin position="212"/>
        <end position="230"/>
    </location>
</feature>
<dbReference type="Proteomes" id="UP000010824">
    <property type="component" value="Chromosome"/>
</dbReference>
<evidence type="ECO:0000313" key="3">
    <source>
        <dbReference type="EMBL" id="AGB01629.1"/>
    </source>
</evidence>
<organism evidence="3 4">
    <name type="scientific">Methanoregula formicica (strain DSM 22288 / NBRC 105244 / SMSP)</name>
    <dbReference type="NCBI Taxonomy" id="593750"/>
    <lineage>
        <taxon>Archaea</taxon>
        <taxon>Methanobacteriati</taxon>
        <taxon>Methanobacteriota</taxon>
        <taxon>Stenosarchaea group</taxon>
        <taxon>Methanomicrobia</taxon>
        <taxon>Methanomicrobiales</taxon>
        <taxon>Methanoregulaceae</taxon>
        <taxon>Methanoregula</taxon>
    </lineage>
</organism>
<keyword evidence="4" id="KW-1185">Reference proteome</keyword>
<dbReference type="InterPro" id="IPR012867">
    <property type="entry name" value="DUF1648"/>
</dbReference>
<feature type="transmembrane region" description="Helical" evidence="1">
    <location>
        <begin position="133"/>
        <end position="154"/>
    </location>
</feature>
<evidence type="ECO:0000259" key="2">
    <source>
        <dbReference type="Pfam" id="PF07853"/>
    </source>
</evidence>
<dbReference type="GO" id="GO:0009636">
    <property type="term" value="P:response to toxic substance"/>
    <property type="evidence" value="ECO:0007669"/>
    <property type="project" value="TreeGrafter"/>
</dbReference>
<proteinExistence type="predicted"/>
<dbReference type="RefSeq" id="WP_015284593.1">
    <property type="nucleotide sequence ID" value="NC_019943.1"/>
</dbReference>
<dbReference type="Pfam" id="PF07853">
    <property type="entry name" value="DUF1648"/>
    <property type="match status" value="1"/>
</dbReference>
<gene>
    <name evidence="3" type="ordered locus">Metfor_0566</name>
</gene>
<evidence type="ECO:0000256" key="1">
    <source>
        <dbReference type="SAM" id="Phobius"/>
    </source>
</evidence>
<sequence>MVQVFFRIWDAMGWCPMHPTPRDLPPAPEGSGLKTRVAGDSGAVARRSARFMRLAWGVVILAWVLAFLALPHLPEVIPVHWGLHGEPDGFADRLPGALGLPFLTTFIMALLLVIPRFDSVQISLIPFRDSYSLVILATVSMLLCVEVMALLIGLGVNVPLVTLVPVLIGLLFIVMGSLMPHIGRNTTIGIRLPWTLASEEVWKKTHEYGGRLFVAAGVVVVIGSLVTGIWATALMLIVILGTTLYICIWSYRLAKTVPARD</sequence>
<dbReference type="HOGENOM" id="CLU_093038_0_0_2"/>
<feature type="transmembrane region" description="Helical" evidence="1">
    <location>
        <begin position="94"/>
        <end position="113"/>
    </location>
</feature>
<name>L0HEV5_METFS</name>
<reference evidence="3 4" key="2">
    <citation type="journal article" date="2014" name="Genome Announc.">
        <title>Complete Genome Sequence of Methanoregula formicica SMSPT, a Mesophilic Hydrogenotrophic Methanogen Isolated from a Methanogenic Upflow Anaerobic Sludge Blanket Reactor.</title>
        <authorList>
            <person name="Yamamoto K."/>
            <person name="Tamaki H."/>
            <person name="Cadillo-Quiroz H."/>
            <person name="Imachi H."/>
            <person name="Kyrpides N."/>
            <person name="Woyke T."/>
            <person name="Goodwin L."/>
            <person name="Zinder S.H."/>
            <person name="Kamagata Y."/>
            <person name="Liu W.T."/>
        </authorList>
    </citation>
    <scope>NUCLEOTIDE SEQUENCE [LARGE SCALE GENOMIC DNA]</scope>
    <source>
        <strain evidence="4">DSM 22288 / NBRC 105244 / SMSP</strain>
    </source>
</reference>
<protein>
    <submittedName>
        <fullName evidence="3">Putative integral membrane protein</fullName>
    </submittedName>
</protein>
<dbReference type="PANTHER" id="PTHR37810:SF5">
    <property type="entry name" value="IMMUNITY PROTEIN SDPI"/>
    <property type="match status" value="1"/>
</dbReference>
<dbReference type="OrthoDB" id="102247at2157"/>
<dbReference type="AlphaFoldDB" id="L0HEV5"/>
<feature type="transmembrane region" description="Helical" evidence="1">
    <location>
        <begin position="54"/>
        <end position="74"/>
    </location>
</feature>
<reference evidence="4" key="1">
    <citation type="submission" date="2011-12" db="EMBL/GenBank/DDBJ databases">
        <title>Complete sequence of Methanoregula formicicum SMSP.</title>
        <authorList>
            <person name="Lucas S."/>
            <person name="Han J."/>
            <person name="Lapidus A."/>
            <person name="Cheng J.-F."/>
            <person name="Goodwin L."/>
            <person name="Pitluck S."/>
            <person name="Peters L."/>
            <person name="Ovchinnikova G."/>
            <person name="Teshima H."/>
            <person name="Detter J.C."/>
            <person name="Han C."/>
            <person name="Tapia R."/>
            <person name="Land M."/>
            <person name="Hauser L."/>
            <person name="Kyrpides N."/>
            <person name="Ivanova N."/>
            <person name="Pagani I."/>
            <person name="Imachi H."/>
            <person name="Tamaki H."/>
            <person name="Sekiguchi Y."/>
            <person name="Kamagata Y."/>
            <person name="Cadillo-Quiroz H."/>
            <person name="Zinder S."/>
            <person name="Liu W.-T."/>
            <person name="Woyke T."/>
        </authorList>
    </citation>
    <scope>NUCLEOTIDE SEQUENCE [LARGE SCALE GENOMIC DNA]</scope>
    <source>
        <strain evidence="4">DSM 22288 / NBRC 105244 / SMSP</strain>
    </source>
</reference>
<dbReference type="GeneID" id="14309239"/>
<feature type="transmembrane region" description="Helical" evidence="1">
    <location>
        <begin position="236"/>
        <end position="254"/>
    </location>
</feature>
<dbReference type="KEGG" id="mfo:Metfor_0566"/>
<keyword evidence="1" id="KW-0812">Transmembrane</keyword>
<dbReference type="Pfam" id="PF13630">
    <property type="entry name" value="SdpI"/>
    <property type="match status" value="1"/>
</dbReference>
<evidence type="ECO:0000313" key="4">
    <source>
        <dbReference type="Proteomes" id="UP000010824"/>
    </source>
</evidence>
<dbReference type="InterPro" id="IPR025962">
    <property type="entry name" value="SdpI/YhfL"/>
</dbReference>
<dbReference type="STRING" id="593750.Metfor_0566"/>
<dbReference type="PANTHER" id="PTHR37810">
    <property type="entry name" value="IMMUNITY PROTEIN SDPI"/>
    <property type="match status" value="1"/>
</dbReference>
<keyword evidence="1" id="KW-1133">Transmembrane helix</keyword>
<feature type="transmembrane region" description="Helical" evidence="1">
    <location>
        <begin position="160"/>
        <end position="182"/>
    </location>
</feature>